<protein>
    <recommendedName>
        <fullName evidence="4">Tetratricopeptide repeat-containing protein</fullName>
    </recommendedName>
</protein>
<name>A0ABT3PTC1_9BACT</name>
<dbReference type="EMBL" id="JAGGJA010000022">
    <property type="protein sequence ID" value="MCW9709105.1"/>
    <property type="molecule type" value="Genomic_DNA"/>
</dbReference>
<dbReference type="InterPro" id="IPR011990">
    <property type="entry name" value="TPR-like_helical_dom_sf"/>
</dbReference>
<comment type="caution">
    <text evidence="2">The sequence shown here is derived from an EMBL/GenBank/DDBJ whole genome shotgun (WGS) entry which is preliminary data.</text>
</comment>
<feature type="compositionally biased region" description="Basic and acidic residues" evidence="1">
    <location>
        <begin position="129"/>
        <end position="145"/>
    </location>
</feature>
<evidence type="ECO:0008006" key="4">
    <source>
        <dbReference type="Google" id="ProtNLM"/>
    </source>
</evidence>
<evidence type="ECO:0000313" key="2">
    <source>
        <dbReference type="EMBL" id="MCW9709105.1"/>
    </source>
</evidence>
<sequence length="210" mass="24596">MLQLPFDIPKSLISYAEHFQKDPVKATKRLTKQLDKRGPDAVGYFLLAWFYYLRNMPEEAMEKALKARIFSPGSPFLNKLHYYLQHPDVFDAWIPKPADTNQTQASFGLKRHGPVLDLDMLIQRLSEMESQRIRPKQDQMDEGSKRNAKINSDVDEFTSETLAKIHEQQGKIDTAIRSYERLKKIKADKEDYYNEQITRLKSIKEQSEEE</sequence>
<evidence type="ECO:0000313" key="3">
    <source>
        <dbReference type="Proteomes" id="UP001207918"/>
    </source>
</evidence>
<evidence type="ECO:0000256" key="1">
    <source>
        <dbReference type="SAM" id="MobiDB-lite"/>
    </source>
</evidence>
<dbReference type="Gene3D" id="1.25.40.10">
    <property type="entry name" value="Tetratricopeptide repeat domain"/>
    <property type="match status" value="1"/>
</dbReference>
<feature type="region of interest" description="Disordered" evidence="1">
    <location>
        <begin position="129"/>
        <end position="153"/>
    </location>
</feature>
<accession>A0ABT3PTC1</accession>
<gene>
    <name evidence="2" type="ORF">J6I44_19750</name>
</gene>
<dbReference type="RefSeq" id="WP_265767974.1">
    <property type="nucleotide sequence ID" value="NZ_JAGGJA010000022.1"/>
</dbReference>
<reference evidence="2 3" key="1">
    <citation type="submission" date="2021-03" db="EMBL/GenBank/DDBJ databases">
        <title>Aliifodinibius sp. nov., a new bacterium isolated from saline soil.</title>
        <authorList>
            <person name="Galisteo C."/>
            <person name="De La Haba R."/>
            <person name="Sanchez-Porro C."/>
            <person name="Ventosa A."/>
        </authorList>
    </citation>
    <scope>NUCLEOTIDE SEQUENCE [LARGE SCALE GENOMIC DNA]</scope>
    <source>
        <strain evidence="2 3">1BSP15-2V2</strain>
    </source>
</reference>
<dbReference type="SUPFAM" id="SSF48452">
    <property type="entry name" value="TPR-like"/>
    <property type="match status" value="1"/>
</dbReference>
<organism evidence="2 3">
    <name type="scientific">Fodinibius salsisoli</name>
    <dbReference type="NCBI Taxonomy" id="2820877"/>
    <lineage>
        <taxon>Bacteria</taxon>
        <taxon>Pseudomonadati</taxon>
        <taxon>Balneolota</taxon>
        <taxon>Balneolia</taxon>
        <taxon>Balneolales</taxon>
        <taxon>Balneolaceae</taxon>
        <taxon>Fodinibius</taxon>
    </lineage>
</organism>
<proteinExistence type="predicted"/>
<dbReference type="Proteomes" id="UP001207918">
    <property type="component" value="Unassembled WGS sequence"/>
</dbReference>
<keyword evidence="3" id="KW-1185">Reference proteome</keyword>